<evidence type="ECO:0000256" key="1">
    <source>
        <dbReference type="SAM" id="MobiDB-lite"/>
    </source>
</evidence>
<dbReference type="RefSeq" id="WP_044943441.1">
    <property type="nucleotide sequence ID" value="NZ_KN174168.1"/>
</dbReference>
<dbReference type="InterPro" id="IPR038724">
    <property type="entry name" value="RepA"/>
</dbReference>
<evidence type="ECO:0008006" key="4">
    <source>
        <dbReference type="Google" id="ProtNLM"/>
    </source>
</evidence>
<dbReference type="Pfam" id="PF13481">
    <property type="entry name" value="AAA_25"/>
    <property type="match status" value="1"/>
</dbReference>
<gene>
    <name evidence="2" type="ORF">HMPREF9460_03936</name>
</gene>
<accession>A0A096D5M4</accession>
<dbReference type="AlphaFoldDB" id="A0A096D5M4"/>
<dbReference type="InterPro" id="IPR027417">
    <property type="entry name" value="P-loop_NTPase"/>
</dbReference>
<dbReference type="EMBL" id="ADLO01000120">
    <property type="protein sequence ID" value="KGF52819.1"/>
    <property type="molecule type" value="Genomic_DNA"/>
</dbReference>
<feature type="region of interest" description="Disordered" evidence="1">
    <location>
        <begin position="1"/>
        <end position="37"/>
    </location>
</feature>
<proteinExistence type="predicted"/>
<keyword evidence="3" id="KW-1185">Reference proteome</keyword>
<protein>
    <recommendedName>
        <fullName evidence="4">AAA+ ATPase domain-containing protein</fullName>
    </recommendedName>
</protein>
<reference evidence="2 3" key="1">
    <citation type="submission" date="2011-08" db="EMBL/GenBank/DDBJ databases">
        <title>The Genome Sequence of Clostridium orbiscindens 1_3_50AFAA.</title>
        <authorList>
            <consortium name="The Broad Institute Genome Sequencing Platform"/>
            <person name="Earl A."/>
            <person name="Ward D."/>
            <person name="Feldgarden M."/>
            <person name="Gevers D."/>
            <person name="Daigneault M."/>
            <person name="Strauss J."/>
            <person name="Allen-Vercoe E."/>
            <person name="Young S.K."/>
            <person name="Zeng Q."/>
            <person name="Gargeya S."/>
            <person name="Fitzgerald M."/>
            <person name="Haas B."/>
            <person name="Abouelleil A."/>
            <person name="Alvarado L."/>
            <person name="Arachchi H.M."/>
            <person name="Berlin A."/>
            <person name="Brown A."/>
            <person name="Chapman S.B."/>
            <person name="Chen Z."/>
            <person name="Dunbar C."/>
            <person name="Freedman E."/>
            <person name="Gearin G."/>
            <person name="Gellesch M."/>
            <person name="Goldberg J."/>
            <person name="Griggs A."/>
            <person name="Gujja S."/>
            <person name="Heiman D."/>
            <person name="Howarth C."/>
            <person name="Larson L."/>
            <person name="Lui A."/>
            <person name="MacDonald P.J.P."/>
            <person name="Montmayeur A."/>
            <person name="Murphy C."/>
            <person name="Neiman D."/>
            <person name="Pearson M."/>
            <person name="Priest M."/>
            <person name="Roberts A."/>
            <person name="Saif S."/>
            <person name="Shea T."/>
            <person name="Shenoy N."/>
            <person name="Sisk P."/>
            <person name="Stolte C."/>
            <person name="Sykes S."/>
            <person name="Wortman J."/>
            <person name="Nusbaum C."/>
            <person name="Birren B."/>
        </authorList>
    </citation>
    <scope>NUCLEOTIDE SEQUENCE [LARGE SCALE GENOMIC DNA]</scope>
    <source>
        <strain evidence="2 3">1_3_50AFAA</strain>
    </source>
</reference>
<feature type="compositionally biased region" description="Polar residues" evidence="1">
    <location>
        <begin position="21"/>
        <end position="33"/>
    </location>
</feature>
<dbReference type="SUPFAM" id="SSF52540">
    <property type="entry name" value="P-loop containing nucleoside triphosphate hydrolases"/>
    <property type="match status" value="1"/>
</dbReference>
<dbReference type="Gene3D" id="3.40.50.300">
    <property type="entry name" value="P-loop containing nucleotide triphosphate hydrolases"/>
    <property type="match status" value="1"/>
</dbReference>
<dbReference type="CDD" id="cd01125">
    <property type="entry name" value="RepA_RSF1010_like"/>
    <property type="match status" value="1"/>
</dbReference>
<dbReference type="HOGENOM" id="CLU_043385_0_1_9"/>
<evidence type="ECO:0000313" key="3">
    <source>
        <dbReference type="Proteomes" id="UP000029585"/>
    </source>
</evidence>
<name>A0A096D5M4_FLAPL</name>
<sequence length="395" mass="44769">MIDEKKKMTTQDSSVGADDGQSISKNSDISITTSKEEINDEVVNPQERLEEMYRRIQRMSDPAYLHTVTLDELMDNVFEVKSAVIENLLYTGAYILAGAPKIGKSFLVAQIAHHVSTGQDLWGYKVHQGTVLYLALEDDESRLQRRMFRMFGVEGTSSLHFATNAKMIGSGLDEQLEKFVREHSDTKLIIVDTLQKVREMVSDNYSYSSDYEVIGKLKQFADRHGVCILIVHHTRKQPAGDSFEKISGTTGLSGCADGALIMQKEKRTDGKATLEISGRDQPDQRLYLSKDQERLVWLLDHAENELWKQPPDPVLEAVAKMVSDENREWEGSPTELAEALQLNMAVNRLTKHLNVNASRLLEEHQVKYENKTKHAGRRIRLTHMVIEAPMVEVIK</sequence>
<dbReference type="PATRIC" id="fig|742738.3.peg.4052"/>
<organism evidence="2 3">
    <name type="scientific">Flavonifractor plautii 1_3_50AFAA</name>
    <dbReference type="NCBI Taxonomy" id="742738"/>
    <lineage>
        <taxon>Bacteria</taxon>
        <taxon>Bacillati</taxon>
        <taxon>Bacillota</taxon>
        <taxon>Clostridia</taxon>
        <taxon>Eubacteriales</taxon>
        <taxon>Oscillospiraceae</taxon>
        <taxon>Flavonifractor</taxon>
    </lineage>
</organism>
<dbReference type="Proteomes" id="UP000029585">
    <property type="component" value="Unassembled WGS sequence"/>
</dbReference>
<comment type="caution">
    <text evidence="2">The sequence shown here is derived from an EMBL/GenBank/DDBJ whole genome shotgun (WGS) entry which is preliminary data.</text>
</comment>
<evidence type="ECO:0000313" key="2">
    <source>
        <dbReference type="EMBL" id="KGF52819.1"/>
    </source>
</evidence>
<dbReference type="eggNOG" id="COG3598">
    <property type="taxonomic scope" value="Bacteria"/>
</dbReference>